<dbReference type="SUPFAM" id="SSF160246">
    <property type="entry name" value="EspE N-terminal domain-like"/>
    <property type="match status" value="1"/>
</dbReference>
<evidence type="ECO:0000259" key="4">
    <source>
        <dbReference type="PROSITE" id="PS00662"/>
    </source>
</evidence>
<dbReference type="PROSITE" id="PS00662">
    <property type="entry name" value="T2SP_E"/>
    <property type="match status" value="1"/>
</dbReference>
<evidence type="ECO:0000256" key="1">
    <source>
        <dbReference type="ARBA" id="ARBA00006611"/>
    </source>
</evidence>
<dbReference type="InterPro" id="IPR037257">
    <property type="entry name" value="T2SS_E_N_sf"/>
</dbReference>
<comment type="similarity">
    <text evidence="1">Belongs to the GSP E family.</text>
</comment>
<dbReference type="KEGG" id="kol:Kole_0355"/>
<accession>C5CDJ6</accession>
<keyword evidence="6" id="KW-1185">Reference proteome</keyword>
<dbReference type="InterPro" id="IPR027417">
    <property type="entry name" value="P-loop_NTPase"/>
</dbReference>
<dbReference type="GO" id="GO:0016887">
    <property type="term" value="F:ATP hydrolysis activity"/>
    <property type="evidence" value="ECO:0007669"/>
    <property type="project" value="TreeGrafter"/>
</dbReference>
<dbReference type="Gene3D" id="3.30.450.90">
    <property type="match status" value="1"/>
</dbReference>
<dbReference type="InterPro" id="IPR003593">
    <property type="entry name" value="AAA+_ATPase"/>
</dbReference>
<dbReference type="OrthoDB" id="9808272at2"/>
<dbReference type="FunFam" id="3.40.50.300:FF:000398">
    <property type="entry name" value="Type IV pilus assembly ATPase PilB"/>
    <property type="match status" value="1"/>
</dbReference>
<dbReference type="STRING" id="521045.Kole_0355"/>
<dbReference type="Pfam" id="PF00437">
    <property type="entry name" value="T2SSE"/>
    <property type="match status" value="1"/>
</dbReference>
<dbReference type="Gene3D" id="3.30.300.160">
    <property type="entry name" value="Type II secretion system, protein E, N-terminal domain"/>
    <property type="match status" value="1"/>
</dbReference>
<protein>
    <submittedName>
        <fullName evidence="5">Type II secretion system protein E</fullName>
    </submittedName>
</protein>
<proteinExistence type="inferred from homology"/>
<organism evidence="5 6">
    <name type="scientific">Kosmotoga olearia (strain ATCC BAA-1733 / DSM 21960 / TBF 19.5.1)</name>
    <dbReference type="NCBI Taxonomy" id="521045"/>
    <lineage>
        <taxon>Bacteria</taxon>
        <taxon>Thermotogati</taxon>
        <taxon>Thermotogota</taxon>
        <taxon>Thermotogae</taxon>
        <taxon>Kosmotogales</taxon>
        <taxon>Kosmotogaceae</taxon>
        <taxon>Kosmotoga</taxon>
    </lineage>
</organism>
<dbReference type="PANTHER" id="PTHR30258:SF1">
    <property type="entry name" value="PROTEIN TRANSPORT PROTEIN HOFB HOMOLOG"/>
    <property type="match status" value="1"/>
</dbReference>
<evidence type="ECO:0000256" key="2">
    <source>
        <dbReference type="ARBA" id="ARBA00022741"/>
    </source>
</evidence>
<keyword evidence="3" id="KW-0067">ATP-binding</keyword>
<dbReference type="SMART" id="SM00382">
    <property type="entry name" value="AAA"/>
    <property type="match status" value="1"/>
</dbReference>
<evidence type="ECO:0000256" key="3">
    <source>
        <dbReference type="ARBA" id="ARBA00022840"/>
    </source>
</evidence>
<dbReference type="GO" id="GO:0005524">
    <property type="term" value="F:ATP binding"/>
    <property type="evidence" value="ECO:0007669"/>
    <property type="project" value="UniProtKB-KW"/>
</dbReference>
<evidence type="ECO:0000313" key="5">
    <source>
        <dbReference type="EMBL" id="ACR79080.1"/>
    </source>
</evidence>
<dbReference type="InterPro" id="IPR001482">
    <property type="entry name" value="T2SS/T4SS_dom"/>
</dbReference>
<dbReference type="FunFam" id="3.30.450.90:FF:000001">
    <property type="entry name" value="Type II secretion system ATPase GspE"/>
    <property type="match status" value="1"/>
</dbReference>
<sequence length="562" mass="62632">MRVYKRLGELLTERGLITPEVLQQAVTIQKKVGKPLGEILVGMGLLSWEDIYTALSKQYNLELVEELPNMVPPELLKLVPRSVAERLKVVPIEFSPETNTLKVVTPDVLKVPQIERELSFLTGNKIKVALTPPPNFEALYRASYEEASSSEIIEHTFDLEPSEEVVEEEEVTSEETPVGKFINALLENAIRSDASDIHLEPFEKVAVGRFRIDGILRKILTYPRRAHNSVVSRIKVMCGLDISEKRLPQDGKFFIRRGGEQYDFRVSTMPTIFGEKVVMRVLRVSNAKKKLEELGLSDYNLKRFRKLLEAPHGIILVSGPTGSGKSTTLVAVLNEVTSEKVNVVTAEDPVEYTIEGITQCQVNAEIGLTFARYLRAFLRQDPDVIMVGEIRDRETAQLAIEASLTGHLVFSTIHTNSAPGAVARLVNMGVDPFLLSASLIGVIGQRLVRRLCSNCKVKIPIREEILEIASKIFPNKNEFYEFVPGSGCNECRGIGYKGRTGIHEVLIVNNELRDLMVRGASEHELSEAAKAAGMRTLYEDGIEKVLQGITSVEEVNRVATEL</sequence>
<dbReference type="GO" id="GO:0005886">
    <property type="term" value="C:plasma membrane"/>
    <property type="evidence" value="ECO:0007669"/>
    <property type="project" value="TreeGrafter"/>
</dbReference>
<dbReference type="HOGENOM" id="CLU_013446_10_3_0"/>
<reference evidence="5 6" key="1">
    <citation type="submission" date="2009-06" db="EMBL/GenBank/DDBJ databases">
        <title>Complete sequence of Thermotogales bacterium TBF 19.5.1.</title>
        <authorList>
            <consortium name="US DOE Joint Genome Institute"/>
            <person name="Lucas S."/>
            <person name="Copeland A."/>
            <person name="Lapidus A."/>
            <person name="Glavina del Rio T."/>
            <person name="Tice H."/>
            <person name="Bruce D."/>
            <person name="Goodwin L."/>
            <person name="Pitluck S."/>
            <person name="Chertkov O."/>
            <person name="Brettin T."/>
            <person name="Detter J.C."/>
            <person name="Han C."/>
            <person name="Schmutz J."/>
            <person name="Larimer F."/>
            <person name="Land M."/>
            <person name="Hauser L."/>
            <person name="Kyrpides N."/>
            <person name="Ovchinnikova G."/>
            <person name="Noll K."/>
        </authorList>
    </citation>
    <scope>NUCLEOTIDE SEQUENCE [LARGE SCALE GENOMIC DNA]</scope>
    <source>
        <strain evidence="6">ATCC BAA-1733 / DSM 21960 / TBF 19.5.1</strain>
    </source>
</reference>
<dbReference type="EMBL" id="CP001634">
    <property type="protein sequence ID" value="ACR79080.1"/>
    <property type="molecule type" value="Genomic_DNA"/>
</dbReference>
<dbReference type="RefSeq" id="WP_012744867.1">
    <property type="nucleotide sequence ID" value="NC_012785.1"/>
</dbReference>
<name>C5CDJ6_KOSOT</name>
<dbReference type="SUPFAM" id="SSF52540">
    <property type="entry name" value="P-loop containing nucleoside triphosphate hydrolases"/>
    <property type="match status" value="1"/>
</dbReference>
<evidence type="ECO:0000313" key="6">
    <source>
        <dbReference type="Proteomes" id="UP000002382"/>
    </source>
</evidence>
<dbReference type="Pfam" id="PF05157">
    <property type="entry name" value="MshEN"/>
    <property type="match status" value="1"/>
</dbReference>
<gene>
    <name evidence="5" type="ordered locus">Kole_0355</name>
</gene>
<feature type="domain" description="Bacterial type II secretion system protein E" evidence="4">
    <location>
        <begin position="378"/>
        <end position="392"/>
    </location>
</feature>
<dbReference type="PANTHER" id="PTHR30258">
    <property type="entry name" value="TYPE II SECRETION SYSTEM PROTEIN GSPE-RELATED"/>
    <property type="match status" value="1"/>
</dbReference>
<reference evidence="5 6" key="2">
    <citation type="journal article" date="2011" name="J. Bacteriol.">
        <title>Genome Sequence of Kosmotoga olearia Strain TBF 19.5.1, a Thermophilic Bacterium with a Wide Growth Temperature Range, Isolated from the Troll B Oil Platform in the North Sea.</title>
        <authorList>
            <person name="Swithers K.S."/>
            <person name="Dipippo J.L."/>
            <person name="Bruce D.C."/>
            <person name="Detter C."/>
            <person name="Tapia R."/>
            <person name="Han S."/>
            <person name="Goodwin L.A."/>
            <person name="Han J."/>
            <person name="Woyke T."/>
            <person name="Pitluck S."/>
            <person name="Pennacchio L."/>
            <person name="Nolan M."/>
            <person name="Mikhailova N."/>
            <person name="Land M.L."/>
            <person name="Nesbo C.L."/>
            <person name="Gogarten J.P."/>
            <person name="Noll K.M."/>
        </authorList>
    </citation>
    <scope>NUCLEOTIDE SEQUENCE [LARGE SCALE GENOMIC DNA]</scope>
    <source>
        <strain evidence="6">ATCC BAA-1733 / DSM 21960 / TBF 19.5.1</strain>
    </source>
</reference>
<dbReference type="Proteomes" id="UP000002382">
    <property type="component" value="Chromosome"/>
</dbReference>
<keyword evidence="2" id="KW-0547">Nucleotide-binding</keyword>
<dbReference type="Gene3D" id="3.40.50.300">
    <property type="entry name" value="P-loop containing nucleotide triphosphate hydrolases"/>
    <property type="match status" value="1"/>
</dbReference>
<dbReference type="AlphaFoldDB" id="C5CDJ6"/>
<dbReference type="CDD" id="cd01129">
    <property type="entry name" value="PulE-GspE-like"/>
    <property type="match status" value="1"/>
</dbReference>
<dbReference type="eggNOG" id="COG2804">
    <property type="taxonomic scope" value="Bacteria"/>
</dbReference>
<dbReference type="InterPro" id="IPR007831">
    <property type="entry name" value="T2SS_GspE_N"/>
</dbReference>